<evidence type="ECO:0000259" key="4">
    <source>
        <dbReference type="Pfam" id="PF03478"/>
    </source>
</evidence>
<gene>
    <name evidence="5" type="ORF">NCGR_LOCUS12317</name>
</gene>
<reference evidence="5" key="1">
    <citation type="submission" date="2020-10" db="EMBL/GenBank/DDBJ databases">
        <authorList>
            <person name="Han B."/>
            <person name="Lu T."/>
            <person name="Zhao Q."/>
            <person name="Huang X."/>
            <person name="Zhao Y."/>
        </authorList>
    </citation>
    <scope>NUCLEOTIDE SEQUENCE</scope>
</reference>
<comment type="caution">
    <text evidence="5">The sequence shown here is derived from an EMBL/GenBank/DDBJ whole genome shotgun (WGS) entry which is preliminary data.</text>
</comment>
<dbReference type="AlphaFoldDB" id="A0A811N9C3"/>
<evidence type="ECO:0000256" key="1">
    <source>
        <dbReference type="SAM" id="Coils"/>
    </source>
</evidence>
<feature type="transmembrane region" description="Helical" evidence="3">
    <location>
        <begin position="533"/>
        <end position="555"/>
    </location>
</feature>
<organism evidence="5 6">
    <name type="scientific">Miscanthus lutarioriparius</name>
    <dbReference type="NCBI Taxonomy" id="422564"/>
    <lineage>
        <taxon>Eukaryota</taxon>
        <taxon>Viridiplantae</taxon>
        <taxon>Streptophyta</taxon>
        <taxon>Embryophyta</taxon>
        <taxon>Tracheophyta</taxon>
        <taxon>Spermatophyta</taxon>
        <taxon>Magnoliopsida</taxon>
        <taxon>Liliopsida</taxon>
        <taxon>Poales</taxon>
        <taxon>Poaceae</taxon>
        <taxon>PACMAD clade</taxon>
        <taxon>Panicoideae</taxon>
        <taxon>Andropogonodae</taxon>
        <taxon>Andropogoneae</taxon>
        <taxon>Saccharinae</taxon>
        <taxon>Miscanthus</taxon>
    </lineage>
</organism>
<feature type="region of interest" description="Disordered" evidence="2">
    <location>
        <begin position="1"/>
        <end position="30"/>
    </location>
</feature>
<accession>A0A811N9C3</accession>
<name>A0A811N9C3_9POAL</name>
<dbReference type="EMBL" id="CAJGYO010000003">
    <property type="protein sequence ID" value="CAD6218443.1"/>
    <property type="molecule type" value="Genomic_DNA"/>
</dbReference>
<feature type="coiled-coil region" evidence="1">
    <location>
        <begin position="409"/>
        <end position="484"/>
    </location>
</feature>
<proteinExistence type="predicted"/>
<dbReference type="Pfam" id="PF03478">
    <property type="entry name" value="Beta-prop_KIB1-4"/>
    <property type="match status" value="1"/>
</dbReference>
<dbReference type="OrthoDB" id="198474at2759"/>
<keyword evidence="3" id="KW-0472">Membrane</keyword>
<evidence type="ECO:0000313" key="6">
    <source>
        <dbReference type="Proteomes" id="UP000604825"/>
    </source>
</evidence>
<keyword evidence="1" id="KW-0175">Coiled coil</keyword>
<keyword evidence="3" id="KW-1133">Transmembrane helix</keyword>
<dbReference type="InterPro" id="IPR005174">
    <property type="entry name" value="KIB1-4_b-propeller"/>
</dbReference>
<feature type="compositionally biased region" description="Low complexity" evidence="2">
    <location>
        <begin position="12"/>
        <end position="25"/>
    </location>
</feature>
<keyword evidence="3" id="KW-0812">Transmembrane</keyword>
<dbReference type="PANTHER" id="PTHR36383">
    <property type="entry name" value="OS09G0529350 PROTEIN"/>
    <property type="match status" value="1"/>
</dbReference>
<feature type="domain" description="KIB1-4 beta-propeller" evidence="4">
    <location>
        <begin position="96"/>
        <end position="324"/>
    </location>
</feature>
<feature type="compositionally biased region" description="Basic residues" evidence="2">
    <location>
        <begin position="1"/>
        <end position="11"/>
    </location>
</feature>
<evidence type="ECO:0000313" key="5">
    <source>
        <dbReference type="EMBL" id="CAD6218443.1"/>
    </source>
</evidence>
<dbReference type="PANTHER" id="PTHR36383:SF1">
    <property type="entry name" value="PROTEIN, PUTATIVE-RELATED"/>
    <property type="match status" value="1"/>
</dbReference>
<protein>
    <recommendedName>
        <fullName evidence="4">KIB1-4 beta-propeller domain-containing protein</fullName>
    </recommendedName>
</protein>
<sequence length="636" mass="70630">MATEKRRRRHSPSAATPSASPTSSSNPEAAILHSPSPPLDLIPDITSRLTSLEDFFALRASCGAYRAVLPPSRGVLACQSPLLLVALFPSFSEALFHLSLRRLHRFRLPWGHHLPPSRRTLHYAHGYLVTATTASSHYPPRLLLLHLFSGEQLRLPKVPAPFTRVIISDDLAAVLFLPGRPNVQHCHPGDALWRVATADAPHVVDDMLFVDGTLYALVNGLRIATVELSDSLLELSFLGEEVDDDSKPAGGQFMLGECGGDVLLISQDHTEMMLYHVYRWVFEVGKWVSVTSLGGRTLFLGFFGFAACIGPDYPGIRGDCLYAAGPRLGEWHEYSLADGTCDVRYADYPGCCAAPLPLPWGCSREVLNRGRRKRVRRRKRGRRGRRCRGVLAELGGGEKVDELLRREENRALLEGVEDAERRVERARAALADIERQEAAARLAREEVRRLEKRRDEIAESQRELLQAREMIDEAQRSLSSSLEEESFVDMSSGDVDEDSERIESVKAAAVSSIVGVLASLPISFYEAEDLLQLFLQSSIIFISCALFGVTFRYAVRRDLDNIQLKTGAPAAFAFVRGLALLESGRTLEMSTDTLISVTLDGAVSVIENIFIFLPAAVALDYCFKMRFLSPFPRRKQ</sequence>
<evidence type="ECO:0000256" key="2">
    <source>
        <dbReference type="SAM" id="MobiDB-lite"/>
    </source>
</evidence>
<dbReference type="Proteomes" id="UP000604825">
    <property type="component" value="Unassembled WGS sequence"/>
</dbReference>
<evidence type="ECO:0000256" key="3">
    <source>
        <dbReference type="SAM" id="Phobius"/>
    </source>
</evidence>
<keyword evidence="6" id="KW-1185">Reference proteome</keyword>